<dbReference type="RefSeq" id="WP_182023306.1">
    <property type="nucleotide sequence ID" value="NZ_JACGAM010000007.1"/>
</dbReference>
<accession>A0ABR5ZXU0</accession>
<name>A0ABR5ZXU0_9LACT</name>
<proteinExistence type="predicted"/>
<protein>
    <submittedName>
        <fullName evidence="1">Uncharacterized protein</fullName>
    </submittedName>
</protein>
<sequence>MKVLLKQESKYFTTQESEASDLIQKVKNETDGEVKKQTIDVKEHKDYGQYFEVTIVEEFTTSKSILEQGY</sequence>
<reference evidence="1 2" key="1">
    <citation type="submission" date="2020-07" db="EMBL/GenBank/DDBJ databases">
        <title>Draft Genome Sequences of Lactobacillales Isolated from the International Space Station.</title>
        <authorList>
            <person name="Bharadwaj A.R."/>
            <person name="Singh N.K."/>
            <person name="Wood J.M."/>
            <person name="Debieu M."/>
            <person name="O'Hara N.B."/>
            <person name="Karouia F."/>
            <person name="Mason C.E."/>
            <person name="Venkateswaran K."/>
        </authorList>
    </citation>
    <scope>NUCLEOTIDE SEQUENCE [LARGE SCALE GENOMIC DNA]</scope>
    <source>
        <strain evidence="1 2">151250015-1-258-55</strain>
    </source>
</reference>
<dbReference type="Proteomes" id="UP000540056">
    <property type="component" value="Unassembled WGS sequence"/>
</dbReference>
<organism evidence="1 2">
    <name type="scientific">Aerococcus urinaeequi</name>
    <dbReference type="NCBI Taxonomy" id="51665"/>
    <lineage>
        <taxon>Bacteria</taxon>
        <taxon>Bacillati</taxon>
        <taxon>Bacillota</taxon>
        <taxon>Bacilli</taxon>
        <taxon>Lactobacillales</taxon>
        <taxon>Aerococcaceae</taxon>
        <taxon>Aerococcus</taxon>
    </lineage>
</organism>
<evidence type="ECO:0000313" key="2">
    <source>
        <dbReference type="Proteomes" id="UP000540056"/>
    </source>
</evidence>
<gene>
    <name evidence="1" type="ORF">H3232_04975</name>
</gene>
<dbReference type="EMBL" id="JACGAN010000007">
    <property type="protein sequence ID" value="MBA5746557.1"/>
    <property type="molecule type" value="Genomic_DNA"/>
</dbReference>
<evidence type="ECO:0000313" key="1">
    <source>
        <dbReference type="EMBL" id="MBA5746557.1"/>
    </source>
</evidence>
<comment type="caution">
    <text evidence="1">The sequence shown here is derived from an EMBL/GenBank/DDBJ whole genome shotgun (WGS) entry which is preliminary data.</text>
</comment>
<keyword evidence="2" id="KW-1185">Reference proteome</keyword>